<evidence type="ECO:0000256" key="1">
    <source>
        <dbReference type="ARBA" id="ARBA00004141"/>
    </source>
</evidence>
<proteinExistence type="inferred from homology"/>
<keyword evidence="5 6" id="KW-0472">Membrane</keyword>
<evidence type="ECO:0000256" key="5">
    <source>
        <dbReference type="ARBA" id="ARBA00023136"/>
    </source>
</evidence>
<feature type="transmembrane region" description="Helical" evidence="6">
    <location>
        <begin position="157"/>
        <end position="180"/>
    </location>
</feature>
<evidence type="ECO:0000256" key="6">
    <source>
        <dbReference type="RuleBase" id="RU280813"/>
    </source>
</evidence>
<keyword evidence="3 6" id="KW-0812">Transmembrane</keyword>
<evidence type="ECO:0000256" key="2">
    <source>
        <dbReference type="ARBA" id="ARBA00005692"/>
    </source>
</evidence>
<dbReference type="Proteomes" id="UP000005239">
    <property type="component" value="Unassembled WGS sequence"/>
</dbReference>
<evidence type="ECO:0000256" key="4">
    <source>
        <dbReference type="ARBA" id="ARBA00022989"/>
    </source>
</evidence>
<accession>A0A2A6B8I5</accession>
<dbReference type="GO" id="GO:0016020">
    <property type="term" value="C:membrane"/>
    <property type="evidence" value="ECO:0007669"/>
    <property type="project" value="UniProtKB-SubCell"/>
</dbReference>
<gene>
    <name evidence="7" type="primary">WBGene00108839</name>
</gene>
<evidence type="ECO:0000313" key="7">
    <source>
        <dbReference type="EnsemblMetazoa" id="PPA19285.1"/>
    </source>
</evidence>
<dbReference type="PANTHER" id="PTHR31552">
    <property type="entry name" value="SERPENTINE RECEPTOR CLASS GAMMA"/>
    <property type="match status" value="1"/>
</dbReference>
<name>A0A2A6B8I5_PRIPA</name>
<keyword evidence="8" id="KW-1185">Reference proteome</keyword>
<dbReference type="InterPro" id="IPR000609">
    <property type="entry name" value="7TM_GPCR_serpentine_rcpt_Srg"/>
</dbReference>
<feature type="transmembrane region" description="Helical" evidence="6">
    <location>
        <begin position="39"/>
        <end position="62"/>
    </location>
</feature>
<feature type="transmembrane region" description="Helical" evidence="6">
    <location>
        <begin position="6"/>
        <end position="27"/>
    </location>
</feature>
<feature type="transmembrane region" description="Helical" evidence="6">
    <location>
        <begin position="245"/>
        <end position="268"/>
    </location>
</feature>
<reference evidence="8" key="1">
    <citation type="journal article" date="2008" name="Nat. Genet.">
        <title>The Pristionchus pacificus genome provides a unique perspective on nematode lifestyle and parasitism.</title>
        <authorList>
            <person name="Dieterich C."/>
            <person name="Clifton S.W."/>
            <person name="Schuster L.N."/>
            <person name="Chinwalla A."/>
            <person name="Delehaunty K."/>
            <person name="Dinkelacker I."/>
            <person name="Fulton L."/>
            <person name="Fulton R."/>
            <person name="Godfrey J."/>
            <person name="Minx P."/>
            <person name="Mitreva M."/>
            <person name="Roeseler W."/>
            <person name="Tian H."/>
            <person name="Witte H."/>
            <person name="Yang S.P."/>
            <person name="Wilson R.K."/>
            <person name="Sommer R.J."/>
        </authorList>
    </citation>
    <scope>NUCLEOTIDE SEQUENCE [LARGE SCALE GENOMIC DNA]</scope>
    <source>
        <strain evidence="8">PS312</strain>
    </source>
</reference>
<reference evidence="7" key="2">
    <citation type="submission" date="2022-06" db="UniProtKB">
        <authorList>
            <consortium name="EnsemblMetazoa"/>
        </authorList>
    </citation>
    <scope>IDENTIFICATION</scope>
    <source>
        <strain evidence="7">PS312</strain>
    </source>
</reference>
<feature type="transmembrane region" description="Helical" evidence="6">
    <location>
        <begin position="74"/>
        <end position="93"/>
    </location>
</feature>
<organism evidence="7 8">
    <name type="scientific">Pristionchus pacificus</name>
    <name type="common">Parasitic nematode worm</name>
    <dbReference type="NCBI Taxonomy" id="54126"/>
    <lineage>
        <taxon>Eukaryota</taxon>
        <taxon>Metazoa</taxon>
        <taxon>Ecdysozoa</taxon>
        <taxon>Nematoda</taxon>
        <taxon>Chromadorea</taxon>
        <taxon>Rhabditida</taxon>
        <taxon>Rhabditina</taxon>
        <taxon>Diplogasteromorpha</taxon>
        <taxon>Diplogasteroidea</taxon>
        <taxon>Neodiplogasteridae</taxon>
        <taxon>Pristionchus</taxon>
    </lineage>
</organism>
<sequence>MSWVPLYVPDFILAPSFCCFLAVLSVTKDQSLRTPFFKFFIVTGICGLSTVVTHILMNRVIWPAYFFWMPDSLLLINQSGMMGATLGKFFIALHRYFVLKQAAVNEKIWSANLVRLLIILQISVPVLITGICFSFGYVVQSVSNGSISYNVASQGQIIQKFISNALIGAYVIVSIALTYLSSRKLNDLQVRLEGQSKRAVLRHQKNMFIVVAVCSLSHVLKAGQQSLIVIYSLNGKIDRSVYESLLWPTFVVTNGLATYAPPLILIYCSSRIRSLLFGRITGVRDFGSSEQTVNSTVHTRH</sequence>
<protein>
    <recommendedName>
        <fullName evidence="6">Serpentine receptor class gamma</fullName>
    </recommendedName>
</protein>
<accession>A0A8R1YFG8</accession>
<dbReference type="GO" id="GO:0004888">
    <property type="term" value="F:transmembrane signaling receptor activity"/>
    <property type="evidence" value="ECO:0007669"/>
    <property type="project" value="InterPro"/>
</dbReference>
<dbReference type="PANTHER" id="PTHR31552:SF31">
    <property type="entry name" value="SERPENTINE RECEPTOR CLASS GAMMA"/>
    <property type="match status" value="1"/>
</dbReference>
<feature type="transmembrane region" description="Helical" evidence="6">
    <location>
        <begin position="207"/>
        <end position="233"/>
    </location>
</feature>
<dbReference type="GO" id="GO:0007606">
    <property type="term" value="P:sensory perception of chemical stimulus"/>
    <property type="evidence" value="ECO:0007669"/>
    <property type="project" value="UniProtKB-UniRule"/>
</dbReference>
<comment type="similarity">
    <text evidence="2 6">Belongs to the nematode receptor-like protein srg family.</text>
</comment>
<evidence type="ECO:0000256" key="3">
    <source>
        <dbReference type="ARBA" id="ARBA00022692"/>
    </source>
</evidence>
<evidence type="ECO:0000313" key="8">
    <source>
        <dbReference type="Proteomes" id="UP000005239"/>
    </source>
</evidence>
<dbReference type="AlphaFoldDB" id="A0A2A6B8I5"/>
<keyword evidence="4 6" id="KW-1133">Transmembrane helix</keyword>
<dbReference type="Pfam" id="PF02118">
    <property type="entry name" value="Srg"/>
    <property type="match status" value="1"/>
</dbReference>
<feature type="transmembrane region" description="Helical" evidence="6">
    <location>
        <begin position="113"/>
        <end position="137"/>
    </location>
</feature>
<dbReference type="EnsemblMetazoa" id="PPA19285.1">
    <property type="protein sequence ID" value="PPA19285.1"/>
    <property type="gene ID" value="WBGene00108839"/>
</dbReference>
<comment type="subcellular location">
    <subcellularLocation>
        <location evidence="1">Membrane</location>
        <topology evidence="1">Multi-pass membrane protein</topology>
    </subcellularLocation>
</comment>